<keyword evidence="1" id="KW-0812">Transmembrane</keyword>
<gene>
    <name evidence="2" type="ORF">ACFFMS_03210</name>
</gene>
<accession>A0ABV5WB06</accession>
<feature type="transmembrane region" description="Helical" evidence="1">
    <location>
        <begin position="91"/>
        <end position="109"/>
    </location>
</feature>
<evidence type="ECO:0000256" key="1">
    <source>
        <dbReference type="SAM" id="Phobius"/>
    </source>
</evidence>
<dbReference type="RefSeq" id="WP_379947862.1">
    <property type="nucleotide sequence ID" value="NZ_JBHMAF010000016.1"/>
</dbReference>
<reference evidence="2 3" key="1">
    <citation type="submission" date="2024-09" db="EMBL/GenBank/DDBJ databases">
        <authorList>
            <person name="Sun Q."/>
            <person name="Mori K."/>
        </authorList>
    </citation>
    <scope>NUCLEOTIDE SEQUENCE [LARGE SCALE GENOMIC DNA]</scope>
    <source>
        <strain evidence="2 3">JCM 11201</strain>
    </source>
</reference>
<feature type="transmembrane region" description="Helical" evidence="1">
    <location>
        <begin position="12"/>
        <end position="29"/>
    </location>
</feature>
<feature type="transmembrane region" description="Helical" evidence="1">
    <location>
        <begin position="64"/>
        <end position="85"/>
    </location>
</feature>
<name>A0ABV5WB06_9BACI</name>
<dbReference type="EMBL" id="JBHMAF010000016">
    <property type="protein sequence ID" value="MFB9757552.1"/>
    <property type="molecule type" value="Genomic_DNA"/>
</dbReference>
<dbReference type="Proteomes" id="UP001589609">
    <property type="component" value="Unassembled WGS sequence"/>
</dbReference>
<comment type="caution">
    <text evidence="2">The sequence shown here is derived from an EMBL/GenBank/DDBJ whole genome shotgun (WGS) entry which is preliminary data.</text>
</comment>
<evidence type="ECO:0000313" key="2">
    <source>
        <dbReference type="EMBL" id="MFB9757552.1"/>
    </source>
</evidence>
<keyword evidence="1" id="KW-1133">Transmembrane helix</keyword>
<protein>
    <submittedName>
        <fullName evidence="2">Uncharacterized protein</fullName>
    </submittedName>
</protein>
<proteinExistence type="predicted"/>
<keyword evidence="3" id="KW-1185">Reference proteome</keyword>
<organism evidence="2 3">
    <name type="scientific">Ectobacillus funiculus</name>
    <dbReference type="NCBI Taxonomy" id="137993"/>
    <lineage>
        <taxon>Bacteria</taxon>
        <taxon>Bacillati</taxon>
        <taxon>Bacillota</taxon>
        <taxon>Bacilli</taxon>
        <taxon>Bacillales</taxon>
        <taxon>Bacillaceae</taxon>
        <taxon>Ectobacillus</taxon>
    </lineage>
</organism>
<evidence type="ECO:0000313" key="3">
    <source>
        <dbReference type="Proteomes" id="UP001589609"/>
    </source>
</evidence>
<sequence length="110" mass="12601">MKSLIEKIRQNKPIQNAILSFLFLLIYMMRNQQNIYTAGAYILISFLIAYIAAYLFVDPYWKGFLYSLHVIVLVLIVYIAMTTFVPGIKELHLSAIMTLAGFLGTYLIGE</sequence>
<feature type="transmembrane region" description="Helical" evidence="1">
    <location>
        <begin position="35"/>
        <end position="57"/>
    </location>
</feature>
<keyword evidence="1" id="KW-0472">Membrane</keyword>